<dbReference type="Proteomes" id="UP000001055">
    <property type="component" value="Unassembled WGS sequence"/>
</dbReference>
<evidence type="ECO:0000313" key="1">
    <source>
        <dbReference type="EMBL" id="EAT82235.1"/>
    </source>
</evidence>
<accession>Q0UBM3</accession>
<reference evidence="2" key="1">
    <citation type="journal article" date="2007" name="Plant Cell">
        <title>Dothideomycete-plant interactions illuminated by genome sequencing and EST analysis of the wheat pathogen Stagonospora nodorum.</title>
        <authorList>
            <person name="Hane J.K."/>
            <person name="Lowe R.G."/>
            <person name="Solomon P.S."/>
            <person name="Tan K.C."/>
            <person name="Schoch C.L."/>
            <person name="Spatafora J.W."/>
            <person name="Crous P.W."/>
            <person name="Kodira C."/>
            <person name="Birren B.W."/>
            <person name="Galagan J.E."/>
            <person name="Torriani S.F."/>
            <person name="McDonald B.A."/>
            <person name="Oliver R.P."/>
        </authorList>
    </citation>
    <scope>NUCLEOTIDE SEQUENCE [LARGE SCALE GENOMIC DNA]</scope>
    <source>
        <strain evidence="2">SN15 / ATCC MYA-4574 / FGSC 10173</strain>
    </source>
</reference>
<organism evidence="1 2">
    <name type="scientific">Phaeosphaeria nodorum (strain SN15 / ATCC MYA-4574 / FGSC 10173)</name>
    <name type="common">Glume blotch fungus</name>
    <name type="synonym">Parastagonospora nodorum</name>
    <dbReference type="NCBI Taxonomy" id="321614"/>
    <lineage>
        <taxon>Eukaryota</taxon>
        <taxon>Fungi</taxon>
        <taxon>Dikarya</taxon>
        <taxon>Ascomycota</taxon>
        <taxon>Pezizomycotina</taxon>
        <taxon>Dothideomycetes</taxon>
        <taxon>Pleosporomycetidae</taxon>
        <taxon>Pleosporales</taxon>
        <taxon>Pleosporineae</taxon>
        <taxon>Phaeosphaeriaceae</taxon>
        <taxon>Parastagonospora</taxon>
    </lineage>
</organism>
<dbReference type="InParanoid" id="Q0UBM3"/>
<dbReference type="RefSeq" id="XP_001801100.1">
    <property type="nucleotide sequence ID" value="XM_001801048.1"/>
</dbReference>
<dbReference type="EMBL" id="CH445341">
    <property type="protein sequence ID" value="EAT82235.1"/>
    <property type="molecule type" value="Genomic_DNA"/>
</dbReference>
<proteinExistence type="predicted"/>
<dbReference type="AlphaFoldDB" id="Q0UBM3"/>
<gene>
    <name evidence="1" type="ORF">SNOG_10841</name>
</gene>
<dbReference type="KEGG" id="pno:SNOG_10841"/>
<dbReference type="GeneID" id="5978007"/>
<sequence length="127" mass="14638">MNNHVNMRIQLADTRISSIPPPVDEENTWSCRSWPSMQYQEGVPARKHVPEDEGMRTMSRDSSFTPISWVYLGSSATSCPTENSVEILVYSGLLYRRPELVTALHYHMLESYQIREAAKYVQLMRGK</sequence>
<protein>
    <submittedName>
        <fullName evidence="1">Uncharacterized protein</fullName>
    </submittedName>
</protein>
<name>Q0UBM3_PHANO</name>
<evidence type="ECO:0000313" key="2">
    <source>
        <dbReference type="Proteomes" id="UP000001055"/>
    </source>
</evidence>